<feature type="compositionally biased region" description="Low complexity" evidence="14">
    <location>
        <begin position="896"/>
        <end position="925"/>
    </location>
</feature>
<dbReference type="HOGENOM" id="CLU_012059_0_0_1"/>
<feature type="compositionally biased region" description="Low complexity" evidence="14">
    <location>
        <begin position="527"/>
        <end position="569"/>
    </location>
</feature>
<evidence type="ECO:0000256" key="1">
    <source>
        <dbReference type="ARBA" id="ARBA00004651"/>
    </source>
</evidence>
<comment type="function">
    <text evidence="13">Probable chloride channel.</text>
</comment>
<organism evidence="15 16">
    <name type="scientific">Drosophila willistoni</name>
    <name type="common">Fruit fly</name>
    <dbReference type="NCBI Taxonomy" id="7260"/>
    <lineage>
        <taxon>Eukaryota</taxon>
        <taxon>Metazoa</taxon>
        <taxon>Ecdysozoa</taxon>
        <taxon>Arthropoda</taxon>
        <taxon>Hexapoda</taxon>
        <taxon>Insecta</taxon>
        <taxon>Pterygota</taxon>
        <taxon>Neoptera</taxon>
        <taxon>Endopterygota</taxon>
        <taxon>Diptera</taxon>
        <taxon>Brachycera</taxon>
        <taxon>Muscomorpha</taxon>
        <taxon>Ephydroidea</taxon>
        <taxon>Drosophilidae</taxon>
        <taxon>Drosophila</taxon>
        <taxon>Sophophora</taxon>
    </lineage>
</organism>
<feature type="compositionally biased region" description="Basic residues" evidence="14">
    <location>
        <begin position="573"/>
        <end position="587"/>
    </location>
</feature>
<keyword evidence="12 13" id="KW-0407">Ion channel</keyword>
<feature type="transmembrane region" description="Helical" evidence="13">
    <location>
        <begin position="393"/>
        <end position="416"/>
    </location>
</feature>
<dbReference type="GO" id="GO:0005229">
    <property type="term" value="F:intracellularly calcium-gated chloride channel activity"/>
    <property type="evidence" value="ECO:0007669"/>
    <property type="project" value="TreeGrafter"/>
</dbReference>
<evidence type="ECO:0000256" key="10">
    <source>
        <dbReference type="ARBA" id="ARBA00023180"/>
    </source>
</evidence>
<name>B4MSC0_DROWI</name>
<dbReference type="GO" id="GO:0072320">
    <property type="term" value="F:volume-sensitive chloride channel activity"/>
    <property type="evidence" value="ECO:0007669"/>
    <property type="project" value="TreeGrafter"/>
</dbReference>
<evidence type="ECO:0000256" key="13">
    <source>
        <dbReference type="RuleBase" id="RU361114"/>
    </source>
</evidence>
<dbReference type="InterPro" id="IPR006990">
    <property type="entry name" value="Tweety"/>
</dbReference>
<keyword evidence="7 13" id="KW-0406">Ion transport</keyword>
<sequence length="970" mass="105630">MGDYHEFTDQYKVPVIAKLLHALPHYNITFHKINSTFRPNDEIYLESLGILGSVPAALLIVSLLGLLFYLMTRCCDRKPRPAHSITSLKVALSIVTVMCCAAIGLGLYGNDDLHNGLLEVLTAGRKVDNLVTTIRNQTHILENTLTNRIRPQLVELADIFDQPVSNQTALSKLFVSLNIVQGNVTLATNAASDIRRPLMGISMTHFLTRGDQWELIRWPGTVATLALLLVLCAVLLVGVARHSRCALILFSVCGLLAVTGSWLMSGLYLSSSVAVGDLCISPADFLVSTAPRDLPTNVLLHYTQCEPGHTNPFTQRLRESQNSLNNARSAMATVMKISLVLFKSSGLQPKLGAVNADLNSSERLLTQLTALVDCKAVHHNFLAAARGLCEGGLLGLVLMLIASFIAAILLTIMVWVDSHTWIYIRKRNDYAQVDEPSYISHPAPQNHQQMMNAARTLPRNHNGHFSPPVISGSHTLQHPSKRQQHEMMAHAHIQQNMRAMGTHTLGRLPSHNHSPTHMSGPNNGKSAAAAAAVAANLPPTTQAQQQQQQQQAQQQLQQQQMGGPQQPQPIYCHHPHSHPHAHPHQHPHTHSAAAVAAAVQHQHAIYHQQQAQAQAQYGTYTTAAAAAAAHHAQHHLPPGQSQIYQQIPAHLAPQLAANGNPHSIYQPLVAVSQGSIYVSNLATMRRQNSQGGPQIPAHHVQQPPPNPHHQQQQQQLQQQHQHPQQPPPPSQQQQQLHQLKSPQQHPQQQQQQQQHHPQPESDVVPISTTMDTSIYDRDKQIYKCSTLRQGGKFDPKYKPSILNCPLPEIPKDAEQPKVESIYQQQQQAHHQNYSKTLQRPPMKLPPQMKAIPPPRIGTPTSPPPPQAPQATQMHDNGSGDGGTNGEDTSLPPPPLEATQQTQQTPPKARVPAAANGKAGNGLALHNGGGAVAGTGGGSAGGGTTNDVDDDDLPPPPPAITDESNYAVTEL</sequence>
<comment type="subcellular location">
    <subcellularLocation>
        <location evidence="1 13">Cell membrane</location>
        <topology evidence="1 13">Multi-pass membrane protein</topology>
    </subcellularLocation>
</comment>
<evidence type="ECO:0000256" key="12">
    <source>
        <dbReference type="ARBA" id="ARBA00023303"/>
    </source>
</evidence>
<dbReference type="GO" id="GO:0034707">
    <property type="term" value="C:chloride channel complex"/>
    <property type="evidence" value="ECO:0007669"/>
    <property type="project" value="UniProtKB-UniRule"/>
</dbReference>
<accession>B4MSC0</accession>
<keyword evidence="6 13" id="KW-1133">Transmembrane helix</keyword>
<evidence type="ECO:0000256" key="7">
    <source>
        <dbReference type="ARBA" id="ARBA00023065"/>
    </source>
</evidence>
<feature type="compositionally biased region" description="Polar residues" evidence="14">
    <location>
        <begin position="961"/>
        <end position="970"/>
    </location>
</feature>
<dbReference type="PANTHER" id="PTHR12424:SF8">
    <property type="entry name" value="PROTEIN TWEETY"/>
    <property type="match status" value="1"/>
</dbReference>
<feature type="region of interest" description="Disordered" evidence="14">
    <location>
        <begin position="807"/>
        <end position="970"/>
    </location>
</feature>
<gene>
    <name evidence="15" type="primary">Dwil\GK19929</name>
    <name evidence="15" type="ORF">Dwil_GK19929</name>
</gene>
<evidence type="ECO:0000256" key="4">
    <source>
        <dbReference type="ARBA" id="ARBA00022475"/>
    </source>
</evidence>
<feature type="transmembrane region" description="Helical" evidence="13">
    <location>
        <begin position="246"/>
        <end position="268"/>
    </location>
</feature>
<feature type="transmembrane region" description="Helical" evidence="13">
    <location>
        <begin position="216"/>
        <end position="239"/>
    </location>
</feature>
<dbReference type="PANTHER" id="PTHR12424">
    <property type="entry name" value="TWEETY-RELATED"/>
    <property type="match status" value="1"/>
</dbReference>
<keyword evidence="4" id="KW-1003">Cell membrane</keyword>
<evidence type="ECO:0000256" key="3">
    <source>
        <dbReference type="ARBA" id="ARBA00022448"/>
    </source>
</evidence>
<protein>
    <recommendedName>
        <fullName evidence="13">Protein tweety homolog</fullName>
    </recommendedName>
</protein>
<evidence type="ECO:0000256" key="5">
    <source>
        <dbReference type="ARBA" id="ARBA00022692"/>
    </source>
</evidence>
<feature type="region of interest" description="Disordered" evidence="14">
    <location>
        <begin position="504"/>
        <end position="587"/>
    </location>
</feature>
<dbReference type="CDD" id="cd07912">
    <property type="entry name" value="Tweety_N"/>
    <property type="match status" value="1"/>
</dbReference>
<feature type="compositionally biased region" description="Pro residues" evidence="14">
    <location>
        <begin position="851"/>
        <end position="867"/>
    </location>
</feature>
<dbReference type="Pfam" id="PF04906">
    <property type="entry name" value="Tweety"/>
    <property type="match status" value="1"/>
</dbReference>
<evidence type="ECO:0000256" key="9">
    <source>
        <dbReference type="ARBA" id="ARBA00023173"/>
    </source>
</evidence>
<keyword evidence="5 13" id="KW-0812">Transmembrane</keyword>
<feature type="compositionally biased region" description="Low complexity" evidence="14">
    <location>
        <begin position="708"/>
        <end position="723"/>
    </location>
</feature>
<keyword evidence="10" id="KW-0325">Glycoprotein</keyword>
<reference evidence="15 16" key="1">
    <citation type="journal article" date="2007" name="Nature">
        <title>Evolution of genes and genomes on the Drosophila phylogeny.</title>
        <authorList>
            <consortium name="Drosophila 12 Genomes Consortium"/>
            <person name="Clark A.G."/>
            <person name="Eisen M.B."/>
            <person name="Smith D.R."/>
            <person name="Bergman C.M."/>
            <person name="Oliver B."/>
            <person name="Markow T.A."/>
            <person name="Kaufman T.C."/>
            <person name="Kellis M."/>
            <person name="Gelbart W."/>
            <person name="Iyer V.N."/>
            <person name="Pollard D.A."/>
            <person name="Sackton T.B."/>
            <person name="Larracuente A.M."/>
            <person name="Singh N.D."/>
            <person name="Abad J.P."/>
            <person name="Abt D.N."/>
            <person name="Adryan B."/>
            <person name="Aguade M."/>
            <person name="Akashi H."/>
            <person name="Anderson W.W."/>
            <person name="Aquadro C.F."/>
            <person name="Ardell D.H."/>
            <person name="Arguello R."/>
            <person name="Artieri C.G."/>
            <person name="Barbash D.A."/>
            <person name="Barker D."/>
            <person name="Barsanti P."/>
            <person name="Batterham P."/>
            <person name="Batzoglou S."/>
            <person name="Begun D."/>
            <person name="Bhutkar A."/>
            <person name="Blanco E."/>
            <person name="Bosak S.A."/>
            <person name="Bradley R.K."/>
            <person name="Brand A.D."/>
            <person name="Brent M.R."/>
            <person name="Brooks A.N."/>
            <person name="Brown R.H."/>
            <person name="Butlin R.K."/>
            <person name="Caggese C."/>
            <person name="Calvi B.R."/>
            <person name="Bernardo de Carvalho A."/>
            <person name="Caspi A."/>
            <person name="Castrezana S."/>
            <person name="Celniker S.E."/>
            <person name="Chang J.L."/>
            <person name="Chapple C."/>
            <person name="Chatterji S."/>
            <person name="Chinwalla A."/>
            <person name="Civetta A."/>
            <person name="Clifton S.W."/>
            <person name="Comeron J.M."/>
            <person name="Costello J.C."/>
            <person name="Coyne J.A."/>
            <person name="Daub J."/>
            <person name="David R.G."/>
            <person name="Delcher A.L."/>
            <person name="Delehaunty K."/>
            <person name="Do C.B."/>
            <person name="Ebling H."/>
            <person name="Edwards K."/>
            <person name="Eickbush T."/>
            <person name="Evans J.D."/>
            <person name="Filipski A."/>
            <person name="Findeiss S."/>
            <person name="Freyhult E."/>
            <person name="Fulton L."/>
            <person name="Fulton R."/>
            <person name="Garcia A.C."/>
            <person name="Gardiner A."/>
            <person name="Garfield D.A."/>
            <person name="Garvin B.E."/>
            <person name="Gibson G."/>
            <person name="Gilbert D."/>
            <person name="Gnerre S."/>
            <person name="Godfrey J."/>
            <person name="Good R."/>
            <person name="Gotea V."/>
            <person name="Gravely B."/>
            <person name="Greenberg A.J."/>
            <person name="Griffiths-Jones S."/>
            <person name="Gross S."/>
            <person name="Guigo R."/>
            <person name="Gustafson E.A."/>
            <person name="Haerty W."/>
            <person name="Hahn M.W."/>
            <person name="Halligan D.L."/>
            <person name="Halpern A.L."/>
            <person name="Halter G.M."/>
            <person name="Han M.V."/>
            <person name="Heger A."/>
            <person name="Hillier L."/>
            <person name="Hinrichs A.S."/>
            <person name="Holmes I."/>
            <person name="Hoskins R.A."/>
            <person name="Hubisz M.J."/>
            <person name="Hultmark D."/>
            <person name="Huntley M.A."/>
            <person name="Jaffe D.B."/>
            <person name="Jagadeeshan S."/>
            <person name="Jeck W.R."/>
            <person name="Johnson J."/>
            <person name="Jones C.D."/>
            <person name="Jordan W.C."/>
            <person name="Karpen G.H."/>
            <person name="Kataoka E."/>
            <person name="Keightley P.D."/>
            <person name="Kheradpour P."/>
            <person name="Kirkness E.F."/>
            <person name="Koerich L.B."/>
            <person name="Kristiansen K."/>
            <person name="Kudrna D."/>
            <person name="Kulathinal R.J."/>
            <person name="Kumar S."/>
            <person name="Kwok R."/>
            <person name="Lander E."/>
            <person name="Langley C.H."/>
            <person name="Lapoint R."/>
            <person name="Lazzaro B.P."/>
            <person name="Lee S.J."/>
            <person name="Levesque L."/>
            <person name="Li R."/>
            <person name="Lin C.F."/>
            <person name="Lin M.F."/>
            <person name="Lindblad-Toh K."/>
            <person name="Llopart A."/>
            <person name="Long M."/>
            <person name="Low L."/>
            <person name="Lozovsky E."/>
            <person name="Lu J."/>
            <person name="Luo M."/>
            <person name="Machado C.A."/>
            <person name="Makalowski W."/>
            <person name="Marzo M."/>
            <person name="Matsuda M."/>
            <person name="Matzkin L."/>
            <person name="McAllister B."/>
            <person name="McBride C.S."/>
            <person name="McKernan B."/>
            <person name="McKernan K."/>
            <person name="Mendez-Lago M."/>
            <person name="Minx P."/>
            <person name="Mollenhauer M.U."/>
            <person name="Montooth K."/>
            <person name="Mount S.M."/>
            <person name="Mu X."/>
            <person name="Myers E."/>
            <person name="Negre B."/>
            <person name="Newfeld S."/>
            <person name="Nielsen R."/>
            <person name="Noor M.A."/>
            <person name="O'Grady P."/>
            <person name="Pachter L."/>
            <person name="Papaceit M."/>
            <person name="Parisi M.J."/>
            <person name="Parisi M."/>
            <person name="Parts L."/>
            <person name="Pedersen J.S."/>
            <person name="Pesole G."/>
            <person name="Phillippy A.M."/>
            <person name="Ponting C.P."/>
            <person name="Pop M."/>
            <person name="Porcelli D."/>
            <person name="Powell J.R."/>
            <person name="Prohaska S."/>
            <person name="Pruitt K."/>
            <person name="Puig M."/>
            <person name="Quesneville H."/>
            <person name="Ram K.R."/>
            <person name="Rand D."/>
            <person name="Rasmussen M.D."/>
            <person name="Reed L.K."/>
            <person name="Reenan R."/>
            <person name="Reily A."/>
            <person name="Remington K.A."/>
            <person name="Rieger T.T."/>
            <person name="Ritchie M.G."/>
            <person name="Robin C."/>
            <person name="Rogers Y.H."/>
            <person name="Rohde C."/>
            <person name="Rozas J."/>
            <person name="Rubenfield M.J."/>
            <person name="Ruiz A."/>
            <person name="Russo S."/>
            <person name="Salzberg S.L."/>
            <person name="Sanchez-Gracia A."/>
            <person name="Saranga D.J."/>
            <person name="Sato H."/>
            <person name="Schaeffer S.W."/>
            <person name="Schatz M.C."/>
            <person name="Schlenke T."/>
            <person name="Schwartz R."/>
            <person name="Segarra C."/>
            <person name="Singh R.S."/>
            <person name="Sirot L."/>
            <person name="Sirota M."/>
            <person name="Sisneros N.B."/>
            <person name="Smith C.D."/>
            <person name="Smith T.F."/>
            <person name="Spieth J."/>
            <person name="Stage D.E."/>
            <person name="Stark A."/>
            <person name="Stephan W."/>
            <person name="Strausberg R.L."/>
            <person name="Strempel S."/>
            <person name="Sturgill D."/>
            <person name="Sutton G."/>
            <person name="Sutton G.G."/>
            <person name="Tao W."/>
            <person name="Teichmann S."/>
            <person name="Tobari Y.N."/>
            <person name="Tomimura Y."/>
            <person name="Tsolas J.M."/>
            <person name="Valente V.L."/>
            <person name="Venter E."/>
            <person name="Venter J.C."/>
            <person name="Vicario S."/>
            <person name="Vieira F.G."/>
            <person name="Vilella A.J."/>
            <person name="Villasante A."/>
            <person name="Walenz B."/>
            <person name="Wang J."/>
            <person name="Wasserman M."/>
            <person name="Watts T."/>
            <person name="Wilson D."/>
            <person name="Wilson R.K."/>
            <person name="Wing R.A."/>
            <person name="Wolfner M.F."/>
            <person name="Wong A."/>
            <person name="Wong G.K."/>
            <person name="Wu C.I."/>
            <person name="Wu G."/>
            <person name="Yamamoto D."/>
            <person name="Yang H.P."/>
            <person name="Yang S.P."/>
            <person name="Yorke J.A."/>
            <person name="Yoshida K."/>
            <person name="Zdobnov E."/>
            <person name="Zhang P."/>
            <person name="Zhang Y."/>
            <person name="Zimin A.V."/>
            <person name="Baldwin J."/>
            <person name="Abdouelleil A."/>
            <person name="Abdulkadir J."/>
            <person name="Abebe A."/>
            <person name="Abera B."/>
            <person name="Abreu J."/>
            <person name="Acer S.C."/>
            <person name="Aftuck L."/>
            <person name="Alexander A."/>
            <person name="An P."/>
            <person name="Anderson E."/>
            <person name="Anderson S."/>
            <person name="Arachi H."/>
            <person name="Azer M."/>
            <person name="Bachantsang P."/>
            <person name="Barry A."/>
            <person name="Bayul T."/>
            <person name="Berlin A."/>
            <person name="Bessette D."/>
            <person name="Bloom T."/>
            <person name="Blye J."/>
            <person name="Boguslavskiy L."/>
            <person name="Bonnet C."/>
            <person name="Boukhgalter B."/>
            <person name="Bourzgui I."/>
            <person name="Brown A."/>
            <person name="Cahill P."/>
            <person name="Channer S."/>
            <person name="Cheshatsang Y."/>
            <person name="Chuda L."/>
            <person name="Citroen M."/>
            <person name="Collymore A."/>
            <person name="Cooke P."/>
            <person name="Costello M."/>
            <person name="D'Aco K."/>
            <person name="Daza R."/>
            <person name="De Haan G."/>
            <person name="DeGray S."/>
            <person name="DeMaso C."/>
            <person name="Dhargay N."/>
            <person name="Dooley K."/>
            <person name="Dooley E."/>
            <person name="Doricent M."/>
            <person name="Dorje P."/>
            <person name="Dorjee K."/>
            <person name="Dupes A."/>
            <person name="Elong R."/>
            <person name="Falk J."/>
            <person name="Farina A."/>
            <person name="Faro S."/>
            <person name="Ferguson D."/>
            <person name="Fisher S."/>
            <person name="Foley C.D."/>
            <person name="Franke A."/>
            <person name="Friedrich D."/>
            <person name="Gadbois L."/>
            <person name="Gearin G."/>
            <person name="Gearin C.R."/>
            <person name="Giannoukos G."/>
            <person name="Goode T."/>
            <person name="Graham J."/>
            <person name="Grandbois E."/>
            <person name="Grewal S."/>
            <person name="Gyaltsen K."/>
            <person name="Hafez N."/>
            <person name="Hagos B."/>
            <person name="Hall J."/>
            <person name="Henson C."/>
            <person name="Hollinger A."/>
            <person name="Honan T."/>
            <person name="Huard M.D."/>
            <person name="Hughes L."/>
            <person name="Hurhula B."/>
            <person name="Husby M.E."/>
            <person name="Kamat A."/>
            <person name="Kanga B."/>
            <person name="Kashin S."/>
            <person name="Khazanovich D."/>
            <person name="Kisner P."/>
            <person name="Lance K."/>
            <person name="Lara M."/>
            <person name="Lee W."/>
            <person name="Lennon N."/>
            <person name="Letendre F."/>
            <person name="LeVine R."/>
            <person name="Lipovsky A."/>
            <person name="Liu X."/>
            <person name="Liu J."/>
            <person name="Liu S."/>
            <person name="Lokyitsang T."/>
            <person name="Lokyitsang Y."/>
            <person name="Lubonja R."/>
            <person name="Lui A."/>
            <person name="MacDonald P."/>
            <person name="Magnisalis V."/>
            <person name="Maru K."/>
            <person name="Matthews C."/>
            <person name="McCusker W."/>
            <person name="McDonough S."/>
            <person name="Mehta T."/>
            <person name="Meldrim J."/>
            <person name="Meneus L."/>
            <person name="Mihai O."/>
            <person name="Mihalev A."/>
            <person name="Mihova T."/>
            <person name="Mittelman R."/>
            <person name="Mlenga V."/>
            <person name="Montmayeur A."/>
            <person name="Mulrain L."/>
            <person name="Navidi A."/>
            <person name="Naylor J."/>
            <person name="Negash T."/>
            <person name="Nguyen T."/>
            <person name="Nguyen N."/>
            <person name="Nicol R."/>
            <person name="Norbu C."/>
            <person name="Norbu N."/>
            <person name="Novod N."/>
            <person name="O'Neill B."/>
            <person name="Osman S."/>
            <person name="Markiewicz E."/>
            <person name="Oyono O.L."/>
            <person name="Patti C."/>
            <person name="Phunkhang P."/>
            <person name="Pierre F."/>
            <person name="Priest M."/>
            <person name="Raghuraman S."/>
            <person name="Rege F."/>
            <person name="Reyes R."/>
            <person name="Rise C."/>
            <person name="Rogov P."/>
            <person name="Ross K."/>
            <person name="Ryan E."/>
            <person name="Settipalli S."/>
            <person name="Shea T."/>
            <person name="Sherpa N."/>
            <person name="Shi L."/>
            <person name="Shih D."/>
            <person name="Sparrow T."/>
            <person name="Spaulding J."/>
            <person name="Stalker J."/>
            <person name="Stange-Thomann N."/>
            <person name="Stavropoulos S."/>
            <person name="Stone C."/>
            <person name="Strader C."/>
            <person name="Tesfaye S."/>
            <person name="Thomson T."/>
            <person name="Thoulutsang Y."/>
            <person name="Thoulutsang D."/>
            <person name="Topham K."/>
            <person name="Topping I."/>
            <person name="Tsamla T."/>
            <person name="Vassiliev H."/>
            <person name="Vo A."/>
            <person name="Wangchuk T."/>
            <person name="Wangdi T."/>
            <person name="Weiand M."/>
            <person name="Wilkinson J."/>
            <person name="Wilson A."/>
            <person name="Yadav S."/>
            <person name="Young G."/>
            <person name="Yu Q."/>
            <person name="Zembek L."/>
            <person name="Zhong D."/>
            <person name="Zimmer A."/>
            <person name="Zwirko Z."/>
            <person name="Jaffe D.B."/>
            <person name="Alvarez P."/>
            <person name="Brockman W."/>
            <person name="Butler J."/>
            <person name="Chin C."/>
            <person name="Gnerre S."/>
            <person name="Grabherr M."/>
            <person name="Kleber M."/>
            <person name="Mauceli E."/>
            <person name="MacCallum I."/>
        </authorList>
    </citation>
    <scope>NUCLEOTIDE SEQUENCE [LARGE SCALE GENOMIC DNA]</scope>
    <source>
        <strain evidence="16">Tucson 14030-0811.24</strain>
    </source>
</reference>
<evidence type="ECO:0000256" key="11">
    <source>
        <dbReference type="ARBA" id="ARBA00023214"/>
    </source>
</evidence>
<dbReference type="Proteomes" id="UP000007798">
    <property type="component" value="Unassembled WGS sequence"/>
</dbReference>
<proteinExistence type="inferred from homology"/>
<keyword evidence="8 13" id="KW-0472">Membrane</keyword>
<comment type="similarity">
    <text evidence="2 13">Belongs to the tweety family.</text>
</comment>
<dbReference type="InParanoid" id="B4MSC0"/>
<evidence type="ECO:0000256" key="6">
    <source>
        <dbReference type="ARBA" id="ARBA00022989"/>
    </source>
</evidence>
<dbReference type="STRING" id="7260.B4MSC0"/>
<evidence type="ECO:0000313" key="15">
    <source>
        <dbReference type="EMBL" id="EDW75009.2"/>
    </source>
</evidence>
<feature type="compositionally biased region" description="Low complexity" evidence="14">
    <location>
        <begin position="731"/>
        <end position="756"/>
    </location>
</feature>
<dbReference type="EMBL" id="CH963851">
    <property type="protein sequence ID" value="EDW75009.2"/>
    <property type="molecule type" value="Genomic_DNA"/>
</dbReference>
<evidence type="ECO:0000256" key="8">
    <source>
        <dbReference type="ARBA" id="ARBA00023136"/>
    </source>
</evidence>
<keyword evidence="11 13" id="KW-0868">Chloride</keyword>
<evidence type="ECO:0000313" key="16">
    <source>
        <dbReference type="Proteomes" id="UP000007798"/>
    </source>
</evidence>
<keyword evidence="9 13" id="KW-0869">Chloride channel</keyword>
<keyword evidence="3 13" id="KW-0813">Transport</keyword>
<dbReference type="eggNOG" id="KOG4433">
    <property type="taxonomic scope" value="Eukaryota"/>
</dbReference>
<feature type="transmembrane region" description="Helical" evidence="13">
    <location>
        <begin position="90"/>
        <end position="109"/>
    </location>
</feature>
<dbReference type="AlphaFoldDB" id="B4MSC0"/>
<evidence type="ECO:0000256" key="2">
    <source>
        <dbReference type="ARBA" id="ARBA00009849"/>
    </source>
</evidence>
<feature type="transmembrane region" description="Helical" evidence="13">
    <location>
        <begin position="48"/>
        <end position="70"/>
    </location>
</feature>
<feature type="compositionally biased region" description="Polar residues" evidence="14">
    <location>
        <begin position="511"/>
        <end position="525"/>
    </location>
</feature>
<feature type="region of interest" description="Disordered" evidence="14">
    <location>
        <begin position="687"/>
        <end position="765"/>
    </location>
</feature>
<feature type="compositionally biased region" description="Gly residues" evidence="14">
    <location>
        <begin position="926"/>
        <end position="943"/>
    </location>
</feature>
<dbReference type="GO" id="GO:0005886">
    <property type="term" value="C:plasma membrane"/>
    <property type="evidence" value="ECO:0007669"/>
    <property type="project" value="UniProtKB-SubCell"/>
</dbReference>
<keyword evidence="16" id="KW-1185">Reference proteome</keyword>
<dbReference type="OrthoDB" id="187568at2759"/>
<evidence type="ECO:0000256" key="14">
    <source>
        <dbReference type="SAM" id="MobiDB-lite"/>
    </source>
</evidence>
<dbReference type="FunCoup" id="B4MSC0">
    <property type="interactions" value="322"/>
</dbReference>